<dbReference type="InterPro" id="IPR017039">
    <property type="entry name" value="Virul_fac_BrkB"/>
</dbReference>
<dbReference type="AlphaFoldDB" id="A0A8J3SH17"/>
<feature type="transmembrane region" description="Helical" evidence="7">
    <location>
        <begin position="259"/>
        <end position="280"/>
    </location>
</feature>
<feature type="transmembrane region" description="Helical" evidence="7">
    <location>
        <begin position="225"/>
        <end position="247"/>
    </location>
</feature>
<evidence type="ECO:0000256" key="7">
    <source>
        <dbReference type="SAM" id="Phobius"/>
    </source>
</evidence>
<feature type="transmembrane region" description="Helical" evidence="7">
    <location>
        <begin position="142"/>
        <end position="168"/>
    </location>
</feature>
<dbReference type="PANTHER" id="PTHR30213">
    <property type="entry name" value="INNER MEMBRANE PROTEIN YHJD"/>
    <property type="match status" value="1"/>
</dbReference>
<sequence length="399" mass="42368">MTATARTSRRAGGLARGWTRARDRYGWLDHLVRAGVHYDRVDGGRLSAGMTYYAFYAVFALALLGFVILGHVFDTPAALREVERYLSDTFPRLDVSALLAARDTAGVIVTVGLPLTGLFWIDSMRSSIRAVWGLEQYPGNFFLRWLIDLGVLLTLGLLLSISLTLSFGAQAALTWLAGETVGAEAQSAQLTLSVVAFVLGIGVNFLLSTALLTLTPRLRLSPRRVAGPALIITIGLELLKTIGQAYFNLSAANPAYHVVAGAVGMLLFLKLLNVLILFAASHAATGHRGTVVDLTTRRPIGEPRTEVVTAPAIPTVKEDPPAQDGPPEPGSAQDGPAQDGPAQDGPAQDGPSESGPSESGPSPDGPAEDAPPPEPRRPAPRRYDFRSRPGRGGAGSRRP</sequence>
<keyword evidence="9" id="KW-1185">Reference proteome</keyword>
<feature type="transmembrane region" description="Helical" evidence="7">
    <location>
        <begin position="188"/>
        <end position="213"/>
    </location>
</feature>
<evidence type="ECO:0000313" key="9">
    <source>
        <dbReference type="Proteomes" id="UP000619788"/>
    </source>
</evidence>
<accession>A0A8J3SH17</accession>
<feature type="transmembrane region" description="Helical" evidence="7">
    <location>
        <begin position="93"/>
        <end position="121"/>
    </location>
</feature>
<evidence type="ECO:0000256" key="1">
    <source>
        <dbReference type="ARBA" id="ARBA00004651"/>
    </source>
</evidence>
<keyword evidence="2" id="KW-1003">Cell membrane</keyword>
<proteinExistence type="predicted"/>
<dbReference type="Proteomes" id="UP000619788">
    <property type="component" value="Unassembled WGS sequence"/>
</dbReference>
<dbReference type="RefSeq" id="WP_204066286.1">
    <property type="nucleotide sequence ID" value="NZ_BOOJ01000037.1"/>
</dbReference>
<dbReference type="GO" id="GO:0005886">
    <property type="term" value="C:plasma membrane"/>
    <property type="evidence" value="ECO:0007669"/>
    <property type="project" value="UniProtKB-SubCell"/>
</dbReference>
<evidence type="ECO:0000313" key="8">
    <source>
        <dbReference type="EMBL" id="GIH94163.1"/>
    </source>
</evidence>
<evidence type="ECO:0000256" key="2">
    <source>
        <dbReference type="ARBA" id="ARBA00022475"/>
    </source>
</evidence>
<keyword evidence="3 7" id="KW-0812">Transmembrane</keyword>
<dbReference type="PANTHER" id="PTHR30213:SF1">
    <property type="entry name" value="INNER MEMBRANE PROTEIN YHJD"/>
    <property type="match status" value="1"/>
</dbReference>
<organism evidence="8 9">
    <name type="scientific">Planobispora siamensis</name>
    <dbReference type="NCBI Taxonomy" id="936338"/>
    <lineage>
        <taxon>Bacteria</taxon>
        <taxon>Bacillati</taxon>
        <taxon>Actinomycetota</taxon>
        <taxon>Actinomycetes</taxon>
        <taxon>Streptosporangiales</taxon>
        <taxon>Streptosporangiaceae</taxon>
        <taxon>Planobispora</taxon>
    </lineage>
</organism>
<comment type="caution">
    <text evidence="8">The sequence shown here is derived from an EMBL/GenBank/DDBJ whole genome shotgun (WGS) entry which is preliminary data.</text>
</comment>
<reference evidence="8 9" key="1">
    <citation type="submission" date="2021-01" db="EMBL/GenBank/DDBJ databases">
        <title>Whole genome shotgun sequence of Planobispora siamensis NBRC 107568.</title>
        <authorList>
            <person name="Komaki H."/>
            <person name="Tamura T."/>
        </authorList>
    </citation>
    <scope>NUCLEOTIDE SEQUENCE [LARGE SCALE GENOMIC DNA]</scope>
    <source>
        <strain evidence="8 9">NBRC 107568</strain>
    </source>
</reference>
<feature type="compositionally biased region" description="Basic and acidic residues" evidence="6">
    <location>
        <begin position="374"/>
        <end position="387"/>
    </location>
</feature>
<feature type="region of interest" description="Disordered" evidence="6">
    <location>
        <begin position="302"/>
        <end position="399"/>
    </location>
</feature>
<keyword evidence="4 7" id="KW-1133">Transmembrane helix</keyword>
<keyword evidence="5 7" id="KW-0472">Membrane</keyword>
<evidence type="ECO:0000256" key="4">
    <source>
        <dbReference type="ARBA" id="ARBA00022989"/>
    </source>
</evidence>
<evidence type="ECO:0000256" key="5">
    <source>
        <dbReference type="ARBA" id="ARBA00023136"/>
    </source>
</evidence>
<gene>
    <name evidence="8" type="ORF">Psi01_47930</name>
</gene>
<comment type="subcellular location">
    <subcellularLocation>
        <location evidence="1">Cell membrane</location>
        <topology evidence="1">Multi-pass membrane protein</topology>
    </subcellularLocation>
</comment>
<protein>
    <submittedName>
        <fullName evidence="8">Trehalose-binding protein</fullName>
    </submittedName>
</protein>
<dbReference type="EMBL" id="BOOJ01000037">
    <property type="protein sequence ID" value="GIH94163.1"/>
    <property type="molecule type" value="Genomic_DNA"/>
</dbReference>
<dbReference type="Pfam" id="PF03631">
    <property type="entry name" value="Virul_fac_BrkB"/>
    <property type="match status" value="1"/>
</dbReference>
<evidence type="ECO:0000256" key="6">
    <source>
        <dbReference type="SAM" id="MobiDB-lite"/>
    </source>
</evidence>
<feature type="compositionally biased region" description="Gly residues" evidence="6">
    <location>
        <begin position="390"/>
        <end position="399"/>
    </location>
</feature>
<feature type="transmembrane region" description="Helical" evidence="7">
    <location>
        <begin position="53"/>
        <end position="73"/>
    </location>
</feature>
<name>A0A8J3SH17_9ACTN</name>
<evidence type="ECO:0000256" key="3">
    <source>
        <dbReference type="ARBA" id="ARBA00022692"/>
    </source>
</evidence>
<feature type="compositionally biased region" description="Low complexity" evidence="6">
    <location>
        <begin position="349"/>
        <end position="362"/>
    </location>
</feature>